<dbReference type="Pfam" id="PF19890">
    <property type="entry name" value="DUF6363"/>
    <property type="match status" value="1"/>
</dbReference>
<comment type="caution">
    <text evidence="2">Lacks conserved residue(s) required for the propagation of feature annotation.</text>
</comment>
<evidence type="ECO:0000259" key="3">
    <source>
        <dbReference type="PROSITE" id="PS51635"/>
    </source>
</evidence>
<dbReference type="AlphaFoldDB" id="A0A6N9H7L8"/>
<feature type="short sequence motif" description="DGA/G" evidence="2">
    <location>
        <begin position="152"/>
        <end position="154"/>
    </location>
</feature>
<dbReference type="EMBL" id="WWEQ01000024">
    <property type="protein sequence ID" value="MYM19766.1"/>
    <property type="molecule type" value="Genomic_DNA"/>
</dbReference>
<name>A0A6N9H7L8_9MICO</name>
<feature type="short sequence motif" description="GXSXG" evidence="2">
    <location>
        <begin position="25"/>
        <end position="29"/>
    </location>
</feature>
<dbReference type="InterPro" id="IPR037483">
    <property type="entry name" value="YjjU-like"/>
</dbReference>
<dbReference type="SUPFAM" id="SSF52151">
    <property type="entry name" value="FabD/lysophospholipase-like"/>
    <property type="match status" value="1"/>
</dbReference>
<feature type="domain" description="PNPLA" evidence="3">
    <location>
        <begin position="1"/>
        <end position="167"/>
    </location>
</feature>
<evidence type="ECO:0000313" key="4">
    <source>
        <dbReference type="EMBL" id="MYM19766.1"/>
    </source>
</evidence>
<evidence type="ECO:0000313" key="5">
    <source>
        <dbReference type="Proteomes" id="UP000469215"/>
    </source>
</evidence>
<dbReference type="PROSITE" id="PS51635">
    <property type="entry name" value="PNPLA"/>
    <property type="match status" value="1"/>
</dbReference>
<keyword evidence="2" id="KW-0442">Lipid degradation</keyword>
<keyword evidence="1 2" id="KW-0443">Lipid metabolism</keyword>
<dbReference type="GO" id="GO:0016787">
    <property type="term" value="F:hydrolase activity"/>
    <property type="evidence" value="ECO:0007669"/>
    <property type="project" value="UniProtKB-UniRule"/>
</dbReference>
<dbReference type="GO" id="GO:0016042">
    <property type="term" value="P:lipid catabolic process"/>
    <property type="evidence" value="ECO:0007669"/>
    <property type="project" value="UniProtKB-UniRule"/>
</dbReference>
<sequence length="277" mass="30606">MRAALTSGFAVTLIQEGIAFPWVAGISAGASNGANYLSGDVRRARRSFVEFSADPQFGSLRTFAAGRGLFNAEYIYQRTALPTQALPFDWEAFTGNPAEFAISAFDVESGAEQVWTKADFPTMDDLMVRVRATSTMPVIMPPVEVAGRTYVDGALGADGGIPLSAARRAGFERFAIVLTQQRDYVKAPQRFPAFYRAYFRRHPAVAEALLTRWRRYNALREEVFALERAGRAYVFAPEVMPLRNGTRNLSQLAAAHRLGLSQARRELPALREFLGLA</sequence>
<dbReference type="Proteomes" id="UP000469215">
    <property type="component" value="Unassembled WGS sequence"/>
</dbReference>
<proteinExistence type="predicted"/>
<keyword evidence="2" id="KW-0378">Hydrolase</keyword>
<organism evidence="4 5">
    <name type="scientific">Brevibacterium rongguiense</name>
    <dbReference type="NCBI Taxonomy" id="2695267"/>
    <lineage>
        <taxon>Bacteria</taxon>
        <taxon>Bacillati</taxon>
        <taxon>Actinomycetota</taxon>
        <taxon>Actinomycetes</taxon>
        <taxon>Micrococcales</taxon>
        <taxon>Brevibacteriaceae</taxon>
        <taxon>Brevibacterium</taxon>
    </lineage>
</organism>
<dbReference type="InterPro" id="IPR045943">
    <property type="entry name" value="DUF6363"/>
</dbReference>
<protein>
    <submittedName>
        <fullName evidence="4">Patatin family protein</fullName>
    </submittedName>
</protein>
<dbReference type="InterPro" id="IPR016035">
    <property type="entry name" value="Acyl_Trfase/lysoPLipase"/>
</dbReference>
<dbReference type="Gene3D" id="3.40.1090.10">
    <property type="entry name" value="Cytosolic phospholipase A2 catalytic domain"/>
    <property type="match status" value="1"/>
</dbReference>
<comment type="caution">
    <text evidence="4">The sequence shown here is derived from an EMBL/GenBank/DDBJ whole genome shotgun (WGS) entry which is preliminary data.</text>
</comment>
<feature type="active site" description="Proton acceptor" evidence="2">
    <location>
        <position position="152"/>
    </location>
</feature>
<evidence type="ECO:0000256" key="1">
    <source>
        <dbReference type="ARBA" id="ARBA00023098"/>
    </source>
</evidence>
<feature type="active site" description="Nucleophile" evidence="2">
    <location>
        <position position="27"/>
    </location>
</feature>
<evidence type="ECO:0000256" key="2">
    <source>
        <dbReference type="PROSITE-ProRule" id="PRU01161"/>
    </source>
</evidence>
<dbReference type="Pfam" id="PF01734">
    <property type="entry name" value="Patatin"/>
    <property type="match status" value="1"/>
</dbReference>
<reference evidence="4 5" key="1">
    <citation type="submission" date="2020-01" db="EMBL/GenBank/DDBJ databases">
        <authorList>
            <person name="Deng T."/>
        </authorList>
    </citation>
    <scope>NUCLEOTIDE SEQUENCE [LARGE SCALE GENOMIC DNA]</scope>
    <source>
        <strain evidence="4 5">5221</strain>
    </source>
</reference>
<dbReference type="InterPro" id="IPR002641">
    <property type="entry name" value="PNPLA_dom"/>
</dbReference>
<keyword evidence="5" id="KW-1185">Reference proteome</keyword>
<gene>
    <name evidence="4" type="ORF">GSY69_07230</name>
</gene>
<dbReference type="CDD" id="cd07208">
    <property type="entry name" value="Pat_hypo_Ecoli_yjju_like"/>
    <property type="match status" value="1"/>
</dbReference>
<accession>A0A6N9H7L8</accession>